<gene>
    <name evidence="1" type="ORF">SSCSM1_263</name>
</gene>
<dbReference type="EMBL" id="MK867354">
    <property type="protein sequence ID" value="QFG06527.1"/>
    <property type="molecule type" value="Genomic_DNA"/>
</dbReference>
<reference evidence="1" key="1">
    <citation type="submission" date="2019-04" db="EMBL/GenBank/DDBJ databases">
        <title>Genomic and proteomic characterization of cyanophage S-SCSM1 provides new insights into understanding the viral gene diversity and phage-host interactions.</title>
        <authorList>
            <person name="Wang Q."/>
            <person name="Xu Y."/>
            <person name="Jiao N."/>
            <person name="Zhang R."/>
        </authorList>
    </citation>
    <scope>NUCLEOTIDE SEQUENCE [LARGE SCALE GENOMIC DNA]</scope>
</reference>
<name>A0A6M2ZI58_9CAUD</name>
<protein>
    <submittedName>
        <fullName evidence="1">Uncharacterized protein</fullName>
    </submittedName>
</protein>
<organism evidence="1 2">
    <name type="scientific">Synechococcus phage S-SCSM1</name>
    <dbReference type="NCBI Taxonomy" id="2588487"/>
    <lineage>
        <taxon>Viruses</taxon>
        <taxon>Duplodnaviria</taxon>
        <taxon>Heunggongvirae</taxon>
        <taxon>Uroviricota</taxon>
        <taxon>Caudoviricetes</taxon>
        <taxon>Pantevenvirales</taxon>
        <taxon>Kyanoviridae</taxon>
        <taxon>Zhoulongquanvirus</taxon>
        <taxon>Zhoulongquanvirus esscess</taxon>
    </lineage>
</organism>
<evidence type="ECO:0000313" key="2">
    <source>
        <dbReference type="Proteomes" id="UP000515683"/>
    </source>
</evidence>
<evidence type="ECO:0000313" key="1">
    <source>
        <dbReference type="EMBL" id="QFG06527.1"/>
    </source>
</evidence>
<keyword evidence="2" id="KW-1185">Reference proteome</keyword>
<dbReference type="Proteomes" id="UP000515683">
    <property type="component" value="Segment"/>
</dbReference>
<proteinExistence type="predicted"/>
<accession>A0A6M2ZI58</accession>
<sequence>MRDFICVYFGKDWAINARGFSSAKQAEKHGLFMMPMAGCFGFAIIEEDIGCWNVDWDRSILSGKETVTQDNLGNFAISF</sequence>